<accession>A0A507QUT2</accession>
<comment type="caution">
    <text evidence="3">The sequence shown here is derived from an EMBL/GenBank/DDBJ whole genome shotgun (WGS) entry which is preliminary data.</text>
</comment>
<reference evidence="3 4" key="1">
    <citation type="submission" date="2019-06" db="EMBL/GenBank/DDBJ databases">
        <title>Wine fermentation using esterase from Monascus purpureus.</title>
        <authorList>
            <person name="Geng C."/>
            <person name="Zhang Y."/>
        </authorList>
    </citation>
    <scope>NUCLEOTIDE SEQUENCE [LARGE SCALE GENOMIC DNA]</scope>
    <source>
        <strain evidence="3">HQ1</strain>
    </source>
</reference>
<feature type="transmembrane region" description="Helical" evidence="2">
    <location>
        <begin position="90"/>
        <end position="110"/>
    </location>
</feature>
<feature type="transmembrane region" description="Helical" evidence="2">
    <location>
        <begin position="179"/>
        <end position="202"/>
    </location>
</feature>
<evidence type="ECO:0008006" key="5">
    <source>
        <dbReference type="Google" id="ProtNLM"/>
    </source>
</evidence>
<evidence type="ECO:0000256" key="1">
    <source>
        <dbReference type="SAM" id="MobiDB-lite"/>
    </source>
</evidence>
<feature type="transmembrane region" description="Helical" evidence="2">
    <location>
        <begin position="222"/>
        <end position="242"/>
    </location>
</feature>
<proteinExistence type="predicted"/>
<keyword evidence="2" id="KW-0472">Membrane</keyword>
<dbReference type="EMBL" id="VIFY01000052">
    <property type="protein sequence ID" value="TQB73014.1"/>
    <property type="molecule type" value="Genomic_DNA"/>
</dbReference>
<keyword evidence="2" id="KW-0812">Transmembrane</keyword>
<organism evidence="3 4">
    <name type="scientific">Monascus purpureus</name>
    <name type="common">Red mold</name>
    <name type="synonym">Monascus anka</name>
    <dbReference type="NCBI Taxonomy" id="5098"/>
    <lineage>
        <taxon>Eukaryota</taxon>
        <taxon>Fungi</taxon>
        <taxon>Dikarya</taxon>
        <taxon>Ascomycota</taxon>
        <taxon>Pezizomycotina</taxon>
        <taxon>Eurotiomycetes</taxon>
        <taxon>Eurotiomycetidae</taxon>
        <taxon>Eurotiales</taxon>
        <taxon>Aspergillaceae</taxon>
        <taxon>Monascus</taxon>
    </lineage>
</organism>
<keyword evidence="2" id="KW-1133">Transmembrane helix</keyword>
<dbReference type="Proteomes" id="UP000319663">
    <property type="component" value="Unassembled WGS sequence"/>
</dbReference>
<feature type="region of interest" description="Disordered" evidence="1">
    <location>
        <begin position="1"/>
        <end position="33"/>
    </location>
</feature>
<sequence>METQDRPPPPITPWLLRGETDQTLQEPSSQTELPSVTIVRQKRGRFQFHLQRQPQRGLKNNLSAGVGYLELANAGDFAANVWNIIPVPPYAVVFMAIGGAAALLMSLFALRDFRLSWANVRLLLLERERLRRALDGQREQEQTATVAVNNEKDNETVRLLRSRLGVCLREIGTEVIDRLIMDALGGVGAVLVGVGTIMAIWGANPTIFHASNLLSGYVGNSFTTLFGVLNAIWSAYLFLRYHRHSAAAARNPTMNAFRDRYRLRFFHLQCHAVINGLTGLVAGAASMVTATRWWGYVMLIPCILLSIFFNYFWRWKLGYDRPLWNESECERTSSRRSRSLFEELEYVTTIHNALVQSGPDSLSLTLSTVDTGSLESILGFIVGNGIFEDFCAWISRDDDGELLLRKLFPASDTRALLCITPGGLLKFAAKSDPDDDGRRELLLVSSRRFLKDAGRRVFNYRERYLLELAGYAVWRDSRGRE</sequence>
<dbReference type="AlphaFoldDB" id="A0A507QUT2"/>
<evidence type="ECO:0000313" key="4">
    <source>
        <dbReference type="Proteomes" id="UP000319663"/>
    </source>
</evidence>
<protein>
    <recommendedName>
        <fullName evidence="5">Integral membrane protein</fullName>
    </recommendedName>
</protein>
<keyword evidence="4" id="KW-1185">Reference proteome</keyword>
<feature type="compositionally biased region" description="Polar residues" evidence="1">
    <location>
        <begin position="21"/>
        <end position="33"/>
    </location>
</feature>
<evidence type="ECO:0000313" key="3">
    <source>
        <dbReference type="EMBL" id="TQB73014.1"/>
    </source>
</evidence>
<evidence type="ECO:0000256" key="2">
    <source>
        <dbReference type="SAM" id="Phobius"/>
    </source>
</evidence>
<name>A0A507QUT2_MONPU</name>
<feature type="compositionally biased region" description="Pro residues" evidence="1">
    <location>
        <begin position="1"/>
        <end position="12"/>
    </location>
</feature>
<dbReference type="STRING" id="5098.A0A507QUT2"/>
<gene>
    <name evidence="3" type="ORF">MPDQ_006264</name>
</gene>
<feature type="transmembrane region" description="Helical" evidence="2">
    <location>
        <begin position="263"/>
        <end position="287"/>
    </location>
</feature>
<feature type="transmembrane region" description="Helical" evidence="2">
    <location>
        <begin position="293"/>
        <end position="313"/>
    </location>
</feature>